<name>A0A3A3GAH0_9BURK</name>
<comment type="caution">
    <text evidence="3">The sequence shown here is derived from an EMBL/GenBank/DDBJ whole genome shotgun (WGS) entry which is preliminary data.</text>
</comment>
<feature type="domain" description="SCP2" evidence="2">
    <location>
        <begin position="12"/>
        <end position="102"/>
    </location>
</feature>
<evidence type="ECO:0000313" key="4">
    <source>
        <dbReference type="Proteomes" id="UP000266327"/>
    </source>
</evidence>
<dbReference type="InterPro" id="IPR038989">
    <property type="entry name" value="UbiJ"/>
</dbReference>
<comment type="subcellular location">
    <subcellularLocation>
        <location evidence="1">Cytoplasm</location>
    </subcellularLocation>
</comment>
<dbReference type="AlphaFoldDB" id="A0A3A3GAH0"/>
<evidence type="ECO:0000313" key="3">
    <source>
        <dbReference type="EMBL" id="RJG03602.1"/>
    </source>
</evidence>
<evidence type="ECO:0000256" key="1">
    <source>
        <dbReference type="HAMAP-Rule" id="MF_02215"/>
    </source>
</evidence>
<dbReference type="Proteomes" id="UP000266327">
    <property type="component" value="Unassembled WGS sequence"/>
</dbReference>
<dbReference type="InterPro" id="IPR003033">
    <property type="entry name" value="SCP2_sterol-bd_dom"/>
</dbReference>
<evidence type="ECO:0000259" key="2">
    <source>
        <dbReference type="Pfam" id="PF02036"/>
    </source>
</evidence>
<organism evidence="3 4">
    <name type="scientific">Noviherbaspirillum sedimenti</name>
    <dbReference type="NCBI Taxonomy" id="2320865"/>
    <lineage>
        <taxon>Bacteria</taxon>
        <taxon>Pseudomonadati</taxon>
        <taxon>Pseudomonadota</taxon>
        <taxon>Betaproteobacteria</taxon>
        <taxon>Burkholderiales</taxon>
        <taxon>Oxalobacteraceae</taxon>
        <taxon>Noviherbaspirillum</taxon>
    </lineage>
</organism>
<comment type="function">
    <text evidence="1">Required for ubiquinone (coenzyme Q) biosynthesis. Binds hydrophobic ubiquinone biosynthetic intermediates via its SCP2 domain and is essential for the stability of the Ubi complex. May constitute a docking platform where Ubi enzymes assemble and access their SCP2-bound polyprenyl substrates.</text>
</comment>
<comment type="similarity">
    <text evidence="1">Belongs to the UbiJ family.</text>
</comment>
<gene>
    <name evidence="1" type="primary">ubiJ</name>
    <name evidence="3" type="ORF">D3878_20065</name>
</gene>
<accession>A0A3A3GAH0</accession>
<dbReference type="PANTHER" id="PTHR38693:SF1">
    <property type="entry name" value="UBIQUINONE BIOSYNTHESIS ACCESSORY FACTOR UBIJ"/>
    <property type="match status" value="1"/>
</dbReference>
<dbReference type="HAMAP" id="MF_02215">
    <property type="entry name" value="UbiJ"/>
    <property type="match status" value="1"/>
</dbReference>
<protein>
    <recommendedName>
        <fullName evidence="1">Ubiquinone biosynthesis accessory factor UbiJ</fullName>
    </recommendedName>
</protein>
<dbReference type="GO" id="GO:0005737">
    <property type="term" value="C:cytoplasm"/>
    <property type="evidence" value="ECO:0007669"/>
    <property type="project" value="UniProtKB-SubCell"/>
</dbReference>
<dbReference type="PANTHER" id="PTHR38693">
    <property type="entry name" value="UBIQUINONE BIOSYNTHESIS PROTEIN UBIJ"/>
    <property type="match status" value="1"/>
</dbReference>
<keyword evidence="4" id="KW-1185">Reference proteome</keyword>
<reference evidence="4" key="1">
    <citation type="submission" date="2018-09" db="EMBL/GenBank/DDBJ databases">
        <authorList>
            <person name="Zhu H."/>
        </authorList>
    </citation>
    <scope>NUCLEOTIDE SEQUENCE [LARGE SCALE GENOMIC DNA]</scope>
    <source>
        <strain evidence="4">K1S02-23</strain>
    </source>
</reference>
<dbReference type="Pfam" id="PF02036">
    <property type="entry name" value="SCP2"/>
    <property type="match status" value="1"/>
</dbReference>
<dbReference type="GO" id="GO:0006744">
    <property type="term" value="P:ubiquinone biosynthetic process"/>
    <property type="evidence" value="ECO:0007669"/>
    <property type="project" value="UniProtKB-UniRule"/>
</dbReference>
<dbReference type="UniPathway" id="UPA00232"/>
<proteinExistence type="inferred from homology"/>
<sequence length="191" mass="21073">MTSLFLLPPAPLNHLLAQEAWARAKLAAHAGKIARLDAGVLAVNWQVTAEGLLKTAESGAAPHVVIRVRLADLPLIMQNRERAVSYVRIEGDADFANAISQVSQSLKWEAEEDLGRLIGDIAARRLVSSARSALAGARTRRLALEENIAEYFLEENPMLLRPEPVAGFGREVGKLRDDIARLEKRLRKLDR</sequence>
<keyword evidence="1" id="KW-0963">Cytoplasm</keyword>
<dbReference type="OrthoDB" id="8525483at2"/>
<dbReference type="EMBL" id="QYUQ01000002">
    <property type="protein sequence ID" value="RJG03602.1"/>
    <property type="molecule type" value="Genomic_DNA"/>
</dbReference>
<keyword evidence="1" id="KW-0831">Ubiquinone biosynthesis</keyword>
<comment type="pathway">
    <text evidence="1">Cofactor biosynthesis; ubiquinone biosynthesis.</text>
</comment>